<dbReference type="InterPro" id="IPR032501">
    <property type="entry name" value="Prot_ATP_ID_OB_2nd"/>
</dbReference>
<accession>A0A5N6Z5N2</accession>
<dbReference type="EMBL" id="ML739130">
    <property type="protein sequence ID" value="KAE8352443.1"/>
    <property type="molecule type" value="Genomic_DNA"/>
</dbReference>
<dbReference type="Pfam" id="PF00004">
    <property type="entry name" value="AAA"/>
    <property type="match status" value="1"/>
</dbReference>
<feature type="compositionally biased region" description="Polar residues" evidence="19">
    <location>
        <begin position="38"/>
        <end position="48"/>
    </location>
</feature>
<evidence type="ECO:0000256" key="10">
    <source>
        <dbReference type="ARBA" id="ARBA00022840"/>
    </source>
</evidence>
<keyword evidence="16" id="KW-0539">Nucleus</keyword>
<gene>
    <name evidence="21" type="ORF">BDV28DRAFT_157862</name>
</gene>
<feature type="compositionally biased region" description="Polar residues" evidence="19">
    <location>
        <begin position="1"/>
        <end position="19"/>
    </location>
</feature>
<feature type="region of interest" description="Disordered" evidence="19">
    <location>
        <begin position="1"/>
        <end position="26"/>
    </location>
</feature>
<evidence type="ECO:0000259" key="20">
    <source>
        <dbReference type="SMART" id="SM00382"/>
    </source>
</evidence>
<evidence type="ECO:0000256" key="5">
    <source>
        <dbReference type="ARBA" id="ARBA00006914"/>
    </source>
</evidence>
<evidence type="ECO:0000256" key="14">
    <source>
        <dbReference type="ARBA" id="ARBA00023002"/>
    </source>
</evidence>
<dbReference type="InterPro" id="IPR042098">
    <property type="entry name" value="TauD-like_sf"/>
</dbReference>
<comment type="function">
    <text evidence="17">The 26S proteasome is involved in the ATP-dependent degradation of ubiquitinated proteins. The regulatory (or ATPase) complex confers ATP dependency and substrate specificity to the 26S complex.</text>
</comment>
<comment type="similarity">
    <text evidence="6">Belongs to the gamma-BBH/TMLD family.</text>
</comment>
<evidence type="ECO:0000256" key="11">
    <source>
        <dbReference type="ARBA" id="ARBA00022873"/>
    </source>
</evidence>
<evidence type="ECO:0000256" key="2">
    <source>
        <dbReference type="ARBA" id="ARBA00001961"/>
    </source>
</evidence>
<evidence type="ECO:0000256" key="1">
    <source>
        <dbReference type="ARBA" id="ARBA00001954"/>
    </source>
</evidence>
<keyword evidence="14" id="KW-0560">Oxidoreductase</keyword>
<evidence type="ECO:0000256" key="12">
    <source>
        <dbReference type="ARBA" id="ARBA00022942"/>
    </source>
</evidence>
<dbReference type="PROSITE" id="PS00674">
    <property type="entry name" value="AAA"/>
    <property type="match status" value="1"/>
</dbReference>
<sequence>MIRSQSLKSAGSRNFSASLRPSLVRVGRYGVSPAVRRANSSFAESQTPAEPKTVQELKTVEESQTPTESNTTEELKIAEEPQTAAEPKTVQELETAEESQTPTESNTTGELETVEEPQQAKQSTPPKPKLVAQMQYKYPVSFAGYSRNMAKVKVSEAVEASLAFTAHKTEKGSYPTVQYEDVMSSDKGVHKWLNNIYIYGFCFVKGVPVDPESTKALLERISFIRHTHYGGFWDFTADLTFKDTAYTTEPLGPHTDNAYFTDPARLQLFHLLSHTDGDGGKSLLVDGFRAARALQKQNPRNYQVLANYPQPYHASGNDDSCIQPAEQVPVFKVHPQYEVMYQIRWNNYDRAAKRDWNQAQQHEWYNAARHFNAIINQEDMQIWTQLEPGTALIFDNWRMLHGRSEFTGKRRMCGGYINNDDFLSRYRLLRFGRKLLLSNLGNSMPMNGNPNREKKNQDDDGNGRKPSGDGDADMKDAEKKDDEDEFLDDEILNSSTADIVKRRRMLENELRIMKSEYQRLRHEQTTMGEKVKDNHEKIENNRQLPYLVGNVVELLDLDVEAEAAEEGANIDLDATRVGKSAVIKTSTRQTIYLPLIGLVDHEKLKPGDLIGVNKDSYLVLDTLPAEYDNRVKAMEVDEKPTEKYTDIGGLDKQIEEIVEAIVWPMKEADRFKKLGIKAPKGALMYGPPGTGKTLLARACAAETNATFLKLAGPQLVQMFIGDGAKLVRDCFALAKEKAPSIIFIDELDAVGTKRFDSEKSGDREVQRTMLELLNQLDGFASDDRIKVLAATNRVDVLDPALLRSGRLDRKIEFPLPNEEARANILQIHSRKMAVDDSVNWAELARSTDEFGGAQLKAVCVEAGMIALRKGMSKVGHENYVDAIAEVQAKKKDTNMGIYV</sequence>
<feature type="domain" description="AAA+ ATPase" evidence="20">
    <location>
        <begin position="678"/>
        <end position="817"/>
    </location>
</feature>
<evidence type="ECO:0000256" key="16">
    <source>
        <dbReference type="ARBA" id="ARBA00023242"/>
    </source>
</evidence>
<evidence type="ECO:0000256" key="15">
    <source>
        <dbReference type="ARBA" id="ARBA00023004"/>
    </source>
</evidence>
<dbReference type="AlphaFoldDB" id="A0A5N6Z5N2"/>
<dbReference type="OrthoDB" id="9443236at2759"/>
<dbReference type="GO" id="GO:0008540">
    <property type="term" value="C:proteasome regulatory particle, base subcomplex"/>
    <property type="evidence" value="ECO:0007669"/>
    <property type="project" value="UniProtKB-ARBA"/>
</dbReference>
<dbReference type="FunFam" id="2.40.50.140:FF:000076">
    <property type="entry name" value="26S protease regulatory subunit 6A"/>
    <property type="match status" value="1"/>
</dbReference>
<evidence type="ECO:0000256" key="19">
    <source>
        <dbReference type="SAM" id="MobiDB-lite"/>
    </source>
</evidence>
<dbReference type="UniPathway" id="UPA00118"/>
<dbReference type="InterPro" id="IPR003593">
    <property type="entry name" value="AAA+_ATPase"/>
</dbReference>
<dbReference type="GO" id="GO:0005506">
    <property type="term" value="F:iron ion binding"/>
    <property type="evidence" value="ECO:0007669"/>
    <property type="project" value="InterPro"/>
</dbReference>
<dbReference type="InterPro" id="IPR027417">
    <property type="entry name" value="P-loop_NTPase"/>
</dbReference>
<comment type="subcellular location">
    <subcellularLocation>
        <location evidence="4">Cytoplasm</location>
    </subcellularLocation>
    <subcellularLocation>
        <location evidence="3">Nucleus</location>
    </subcellularLocation>
</comment>
<dbReference type="InterPro" id="IPR003819">
    <property type="entry name" value="TauD/TfdA-like"/>
</dbReference>
<dbReference type="Gene3D" id="1.10.8.60">
    <property type="match status" value="1"/>
</dbReference>
<dbReference type="Pfam" id="PF02668">
    <property type="entry name" value="TauD"/>
    <property type="match status" value="1"/>
</dbReference>
<dbReference type="CDD" id="cd00250">
    <property type="entry name" value="CAS_like"/>
    <property type="match status" value="1"/>
</dbReference>
<keyword evidence="8" id="KW-0479">Metal-binding</keyword>
<dbReference type="Proteomes" id="UP000327118">
    <property type="component" value="Unassembled WGS sequence"/>
</dbReference>
<keyword evidence="22" id="KW-1185">Reference proteome</keyword>
<keyword evidence="10" id="KW-0067">ATP-binding</keyword>
<dbReference type="GO" id="GO:0016887">
    <property type="term" value="F:ATP hydrolysis activity"/>
    <property type="evidence" value="ECO:0007669"/>
    <property type="project" value="InterPro"/>
</dbReference>
<comment type="similarity">
    <text evidence="5">Belongs to the AAA ATPase family.</text>
</comment>
<keyword evidence="12" id="KW-0647">Proteasome</keyword>
<dbReference type="SMART" id="SM00382">
    <property type="entry name" value="AAA"/>
    <property type="match status" value="1"/>
</dbReference>
<dbReference type="InterPro" id="IPR003960">
    <property type="entry name" value="ATPase_AAA_CS"/>
</dbReference>
<feature type="compositionally biased region" description="Polar residues" evidence="19">
    <location>
        <begin position="62"/>
        <end position="72"/>
    </location>
</feature>
<dbReference type="GO" id="GO:0005634">
    <property type="term" value="C:nucleus"/>
    <property type="evidence" value="ECO:0007669"/>
    <property type="project" value="UniProtKB-SubCell"/>
</dbReference>
<evidence type="ECO:0000256" key="4">
    <source>
        <dbReference type="ARBA" id="ARBA00004496"/>
    </source>
</evidence>
<reference evidence="22" key="1">
    <citation type="submission" date="2019-04" db="EMBL/GenBank/DDBJ databases">
        <title>Friends and foes A comparative genomics studyof 23 Aspergillus species from section Flavi.</title>
        <authorList>
            <consortium name="DOE Joint Genome Institute"/>
            <person name="Kjaerbolling I."/>
            <person name="Vesth T."/>
            <person name="Frisvad J.C."/>
            <person name="Nybo J.L."/>
            <person name="Theobald S."/>
            <person name="Kildgaard S."/>
            <person name="Isbrandt T."/>
            <person name="Kuo A."/>
            <person name="Sato A."/>
            <person name="Lyhne E.K."/>
            <person name="Kogle M.E."/>
            <person name="Wiebenga A."/>
            <person name="Kun R.S."/>
            <person name="Lubbers R.J."/>
            <person name="Makela M.R."/>
            <person name="Barry K."/>
            <person name="Chovatia M."/>
            <person name="Clum A."/>
            <person name="Daum C."/>
            <person name="Haridas S."/>
            <person name="He G."/>
            <person name="LaButti K."/>
            <person name="Lipzen A."/>
            <person name="Mondo S."/>
            <person name="Riley R."/>
            <person name="Salamov A."/>
            <person name="Simmons B.A."/>
            <person name="Magnuson J.K."/>
            <person name="Henrissat B."/>
            <person name="Mortensen U.H."/>
            <person name="Larsen T.O."/>
            <person name="Devries R.P."/>
            <person name="Grigoriev I.V."/>
            <person name="Machida M."/>
            <person name="Baker S.E."/>
            <person name="Andersen M.R."/>
        </authorList>
    </citation>
    <scope>NUCLEOTIDE SEQUENCE [LARGE SCALE GENOMIC DNA]</scope>
    <source>
        <strain evidence="22">CBS 553.77</strain>
    </source>
</reference>
<dbReference type="Pfam" id="PF17862">
    <property type="entry name" value="AAA_lid_3"/>
    <property type="match status" value="1"/>
</dbReference>
<organism evidence="21 22">
    <name type="scientific">Aspergillus coremiiformis</name>
    <dbReference type="NCBI Taxonomy" id="138285"/>
    <lineage>
        <taxon>Eukaryota</taxon>
        <taxon>Fungi</taxon>
        <taxon>Dikarya</taxon>
        <taxon>Ascomycota</taxon>
        <taxon>Pezizomycotina</taxon>
        <taxon>Eurotiomycetes</taxon>
        <taxon>Eurotiomycetidae</taxon>
        <taxon>Eurotiales</taxon>
        <taxon>Aspergillaceae</taxon>
        <taxon>Aspergillus</taxon>
        <taxon>Aspergillus subgen. Circumdati</taxon>
    </lineage>
</organism>
<dbReference type="NCBIfam" id="TIGR02410">
    <property type="entry name" value="carnitine_TMLD"/>
    <property type="match status" value="1"/>
</dbReference>
<dbReference type="Gene3D" id="3.60.130.10">
    <property type="entry name" value="Clavaminate synthase-like"/>
    <property type="match status" value="1"/>
</dbReference>
<dbReference type="InterPro" id="IPR012776">
    <property type="entry name" value="Trimethyllysine_dOase"/>
</dbReference>
<dbReference type="GO" id="GO:0005524">
    <property type="term" value="F:ATP binding"/>
    <property type="evidence" value="ECO:0007669"/>
    <property type="project" value="UniProtKB-KW"/>
</dbReference>
<evidence type="ECO:0000256" key="7">
    <source>
        <dbReference type="ARBA" id="ARBA00022490"/>
    </source>
</evidence>
<evidence type="ECO:0000313" key="21">
    <source>
        <dbReference type="EMBL" id="KAE8352443.1"/>
    </source>
</evidence>
<dbReference type="Pfam" id="PF16450">
    <property type="entry name" value="Prot_ATP_ID_OB_C"/>
    <property type="match status" value="1"/>
</dbReference>
<comment type="cofactor">
    <cofactor evidence="1">
        <name>Fe(2+)</name>
        <dbReference type="ChEBI" id="CHEBI:29033"/>
    </cofactor>
</comment>
<protein>
    <recommendedName>
        <fullName evidence="18">26S proteasome regulatory subunit 6A</fullName>
    </recommendedName>
</protein>
<dbReference type="InterPro" id="IPR003959">
    <property type="entry name" value="ATPase_AAA_core"/>
</dbReference>
<dbReference type="Gene3D" id="2.40.50.140">
    <property type="entry name" value="Nucleic acid-binding proteins"/>
    <property type="match status" value="1"/>
</dbReference>
<dbReference type="FunFam" id="3.40.50.300:FF:000037">
    <property type="entry name" value="26S protease regulatory subunit 6A"/>
    <property type="match status" value="1"/>
</dbReference>
<dbReference type="InterPro" id="IPR012340">
    <property type="entry name" value="NA-bd_OB-fold"/>
</dbReference>
<dbReference type="PANTHER" id="PTHR23073">
    <property type="entry name" value="26S PROTEASOME REGULATORY SUBUNIT"/>
    <property type="match status" value="1"/>
</dbReference>
<feature type="compositionally biased region" description="Basic and acidic residues" evidence="19">
    <location>
        <begin position="451"/>
        <end position="480"/>
    </location>
</feature>
<keyword evidence="7" id="KW-0963">Cytoplasm</keyword>
<dbReference type="GO" id="GO:0045329">
    <property type="term" value="P:carnitine biosynthetic process"/>
    <property type="evidence" value="ECO:0007669"/>
    <property type="project" value="UniProtKB-UniPathway"/>
</dbReference>
<evidence type="ECO:0000256" key="17">
    <source>
        <dbReference type="ARBA" id="ARBA00024661"/>
    </source>
</evidence>
<evidence type="ECO:0000256" key="6">
    <source>
        <dbReference type="ARBA" id="ARBA00008654"/>
    </source>
</evidence>
<feature type="compositionally biased region" description="Polar residues" evidence="19">
    <location>
        <begin position="440"/>
        <end position="450"/>
    </location>
</feature>
<keyword evidence="11" id="KW-0124">Carnitine biosynthesis</keyword>
<evidence type="ECO:0000313" key="22">
    <source>
        <dbReference type="Proteomes" id="UP000327118"/>
    </source>
</evidence>
<evidence type="ECO:0000256" key="13">
    <source>
        <dbReference type="ARBA" id="ARBA00022964"/>
    </source>
</evidence>
<dbReference type="FunFam" id="1.10.8.60:FF:000009">
    <property type="entry name" value="26S protease regulatory subunit 6A"/>
    <property type="match status" value="1"/>
</dbReference>
<evidence type="ECO:0000256" key="8">
    <source>
        <dbReference type="ARBA" id="ARBA00022723"/>
    </source>
</evidence>
<evidence type="ECO:0000256" key="9">
    <source>
        <dbReference type="ARBA" id="ARBA00022741"/>
    </source>
</evidence>
<keyword evidence="9" id="KW-0547">Nucleotide-binding</keyword>
<proteinExistence type="inferred from homology"/>
<feature type="compositionally biased region" description="Polar residues" evidence="19">
    <location>
        <begin position="98"/>
        <end position="110"/>
    </location>
</feature>
<keyword evidence="13" id="KW-0223">Dioxygenase</keyword>
<dbReference type="Gene3D" id="3.40.50.300">
    <property type="entry name" value="P-loop containing nucleotide triphosphate hydrolases"/>
    <property type="match status" value="1"/>
</dbReference>
<dbReference type="GO" id="GO:0005737">
    <property type="term" value="C:cytoplasm"/>
    <property type="evidence" value="ECO:0007669"/>
    <property type="project" value="UniProtKB-SubCell"/>
</dbReference>
<dbReference type="InterPro" id="IPR050221">
    <property type="entry name" value="26S_Proteasome_ATPase"/>
</dbReference>
<evidence type="ECO:0000256" key="18">
    <source>
        <dbReference type="ARBA" id="ARBA00069320"/>
    </source>
</evidence>
<dbReference type="SUPFAM" id="SSF52540">
    <property type="entry name" value="P-loop containing nucleoside triphosphate hydrolases"/>
    <property type="match status" value="1"/>
</dbReference>
<feature type="region of interest" description="Disordered" evidence="19">
    <location>
        <begin position="440"/>
        <end position="488"/>
    </location>
</feature>
<feature type="region of interest" description="Disordered" evidence="19">
    <location>
        <begin position="38"/>
        <end position="128"/>
    </location>
</feature>
<dbReference type="InterPro" id="IPR041569">
    <property type="entry name" value="AAA_lid_3"/>
</dbReference>
<comment type="cofactor">
    <cofactor evidence="2">
        <name>L-ascorbate</name>
        <dbReference type="ChEBI" id="CHEBI:38290"/>
    </cofactor>
</comment>
<keyword evidence="15" id="KW-0408">Iron</keyword>
<dbReference type="SUPFAM" id="SSF51197">
    <property type="entry name" value="Clavaminate synthase-like"/>
    <property type="match status" value="1"/>
</dbReference>
<name>A0A5N6Z5N2_9EURO</name>
<dbReference type="FunFam" id="3.60.130.10:FF:000001">
    <property type="entry name" value="Trimethyllysine dioxygenase, mitochondrial"/>
    <property type="match status" value="1"/>
</dbReference>
<evidence type="ECO:0000256" key="3">
    <source>
        <dbReference type="ARBA" id="ARBA00004123"/>
    </source>
</evidence>
<dbReference type="GO" id="GO:0050353">
    <property type="term" value="F:trimethyllysine dioxygenase activity"/>
    <property type="evidence" value="ECO:0007669"/>
    <property type="project" value="InterPro"/>
</dbReference>